<keyword evidence="12" id="KW-1185">Reference proteome</keyword>
<dbReference type="InterPro" id="IPR023195">
    <property type="entry name" value="Nict_dMeBzImd_PRibTrfase_N"/>
</dbReference>
<evidence type="ECO:0000256" key="9">
    <source>
        <dbReference type="ARBA" id="ARBA00047340"/>
    </source>
</evidence>
<evidence type="ECO:0000256" key="2">
    <source>
        <dbReference type="ARBA" id="ARBA00007110"/>
    </source>
</evidence>
<comment type="pathway">
    <text evidence="1 10">Nucleoside biosynthesis; alpha-ribazole biosynthesis; alpha-ribazole from 5,6-dimethylbenzimidazole: step 1/2.</text>
</comment>
<dbReference type="PANTHER" id="PTHR43463:SF1">
    <property type="entry name" value="NICOTINATE-NUCLEOTIDE--DIMETHYLBENZIMIDAZOLE PHOSPHORIBOSYLTRANSFERASE"/>
    <property type="match status" value="1"/>
</dbReference>
<dbReference type="Proteomes" id="UP001157733">
    <property type="component" value="Chromosome"/>
</dbReference>
<accession>A0ABM9HG92</accession>
<reference evidence="11 12" key="1">
    <citation type="submission" date="2022-09" db="EMBL/GenBank/DDBJ databases">
        <authorList>
            <person name="Kop L."/>
        </authorList>
    </citation>
    <scope>NUCLEOTIDE SEQUENCE [LARGE SCALE GENOMIC DNA]</scope>
    <source>
        <strain evidence="11 12">347</strain>
    </source>
</reference>
<dbReference type="NCBIfam" id="TIGR03160">
    <property type="entry name" value="cobT_DBIPRT"/>
    <property type="match status" value="1"/>
</dbReference>
<keyword evidence="5 10" id="KW-0169">Cobalamin biosynthesis</keyword>
<evidence type="ECO:0000256" key="3">
    <source>
        <dbReference type="ARBA" id="ARBA00011991"/>
    </source>
</evidence>
<comment type="function">
    <text evidence="10">Catalyzes the synthesis of alpha-ribazole-5'-phosphate from nicotinate mononucleotide (NAMN) and 5,6-dimethylbenzimidazole (DMB).</text>
</comment>
<dbReference type="Gene3D" id="3.40.50.10210">
    <property type="match status" value="1"/>
</dbReference>
<evidence type="ECO:0000256" key="6">
    <source>
        <dbReference type="ARBA" id="ARBA00022676"/>
    </source>
</evidence>
<comment type="similarity">
    <text evidence="2 10">Belongs to the CobT family.</text>
</comment>
<evidence type="ECO:0000256" key="1">
    <source>
        <dbReference type="ARBA" id="ARBA00005049"/>
    </source>
</evidence>
<comment type="catalytic activity">
    <reaction evidence="9 10">
        <text>5,6-dimethylbenzimidazole + nicotinate beta-D-ribonucleotide = alpha-ribazole 5'-phosphate + nicotinate + H(+)</text>
        <dbReference type="Rhea" id="RHEA:11196"/>
        <dbReference type="ChEBI" id="CHEBI:15378"/>
        <dbReference type="ChEBI" id="CHEBI:15890"/>
        <dbReference type="ChEBI" id="CHEBI:32544"/>
        <dbReference type="ChEBI" id="CHEBI:57502"/>
        <dbReference type="ChEBI" id="CHEBI:57918"/>
        <dbReference type="EC" id="2.4.2.21"/>
    </reaction>
</comment>
<keyword evidence="7 10" id="KW-0808">Transferase</keyword>
<dbReference type="CDD" id="cd02439">
    <property type="entry name" value="DMB-PRT_CobT"/>
    <property type="match status" value="1"/>
</dbReference>
<organism evidence="11 12">
    <name type="scientific">Nitrospina watsonii</name>
    <dbReference type="NCBI Taxonomy" id="1323948"/>
    <lineage>
        <taxon>Bacteria</taxon>
        <taxon>Pseudomonadati</taxon>
        <taxon>Nitrospinota/Tectimicrobiota group</taxon>
        <taxon>Nitrospinota</taxon>
        <taxon>Nitrospinia</taxon>
        <taxon>Nitrospinales</taxon>
        <taxon>Nitrospinaceae</taxon>
        <taxon>Nitrospina</taxon>
    </lineage>
</organism>
<evidence type="ECO:0000256" key="5">
    <source>
        <dbReference type="ARBA" id="ARBA00022573"/>
    </source>
</evidence>
<dbReference type="InterPro" id="IPR003200">
    <property type="entry name" value="Nict_dMeBzImd_PRibTrfase"/>
</dbReference>
<gene>
    <name evidence="10 11" type="primary">cobT</name>
    <name evidence="11" type="ORF">NSPWAT_2489</name>
</gene>
<keyword evidence="6 10" id="KW-0328">Glycosyltransferase</keyword>
<dbReference type="HAMAP" id="MF_00230">
    <property type="entry name" value="CobT"/>
    <property type="match status" value="1"/>
</dbReference>
<dbReference type="PANTHER" id="PTHR43463">
    <property type="entry name" value="NICOTINATE-NUCLEOTIDE--DIMETHYLBENZIMIDAZOLE PHOSPHORIBOSYLTRANSFERASE"/>
    <property type="match status" value="1"/>
</dbReference>
<evidence type="ECO:0000256" key="8">
    <source>
        <dbReference type="ARBA" id="ARBA00030686"/>
    </source>
</evidence>
<dbReference type="InterPro" id="IPR017846">
    <property type="entry name" value="Nict_dMeBzImd_PRibTrfase_bact"/>
</dbReference>
<evidence type="ECO:0000256" key="4">
    <source>
        <dbReference type="ARBA" id="ARBA00015486"/>
    </source>
</evidence>
<sequence>MQTPSTLLADTLNRITPVARPRIEQAQQHLDSLTKPPGSLGRLEEVAARIAAMHPEGKPQIRKRGVFLFAADHGVVVEQVSAYPQEVTAQMVLNFLQGGAAINVLARHAGAEVTVIDMGVNHNFDRQLPLLHKKITKGTGNLRRGPAMTREQAEAALTVGVELATQAQRDGIDLIGTGDMGIGNTTASAAILSVLSGHAPEAITGHGTGIDAATRRHKVAVIEDALRLHQLDPTDPIDVLAKVGGFEIAGIAGLILGAAAQALPVVIDGVVSIAAATVAYQLKPDVVDYLFASHNSTEPACRAGFQILGQEPLLDLQMRLGEGTGAILAMNLIEAAVKIYSEMATFDTAGVSRKQLP</sequence>
<dbReference type="Pfam" id="PF02277">
    <property type="entry name" value="DBI_PRT"/>
    <property type="match status" value="1"/>
</dbReference>
<proteinExistence type="inferred from homology"/>
<dbReference type="EC" id="2.4.2.21" evidence="3 10"/>
<evidence type="ECO:0000256" key="10">
    <source>
        <dbReference type="HAMAP-Rule" id="MF_00230"/>
    </source>
</evidence>
<dbReference type="InterPro" id="IPR036087">
    <property type="entry name" value="Nict_dMeBzImd_PRibTrfase_sf"/>
</dbReference>
<dbReference type="NCBIfam" id="NF000996">
    <property type="entry name" value="PRK00105.1"/>
    <property type="match status" value="1"/>
</dbReference>
<protein>
    <recommendedName>
        <fullName evidence="4 10">Nicotinate-nucleotide--dimethylbenzimidazole phosphoribosyltransferase</fullName>
        <shortName evidence="10">NN:DBI PRT</shortName>
        <ecNumber evidence="3 10">2.4.2.21</ecNumber>
    </recommendedName>
    <alternativeName>
        <fullName evidence="8 10">N(1)-alpha-phosphoribosyltransferase</fullName>
    </alternativeName>
</protein>
<dbReference type="SUPFAM" id="SSF52733">
    <property type="entry name" value="Nicotinate mononucleotide:5,6-dimethylbenzimidazole phosphoribosyltransferase (CobT)"/>
    <property type="match status" value="1"/>
</dbReference>
<dbReference type="GO" id="GO:0008939">
    <property type="term" value="F:nicotinate-nucleotide-dimethylbenzimidazole phosphoribosyltransferase activity"/>
    <property type="evidence" value="ECO:0007669"/>
    <property type="project" value="UniProtKB-EC"/>
</dbReference>
<name>A0ABM9HG92_9BACT</name>
<evidence type="ECO:0000313" key="11">
    <source>
        <dbReference type="EMBL" id="CAI2719345.1"/>
    </source>
</evidence>
<feature type="active site" description="Proton acceptor" evidence="10">
    <location>
        <position position="322"/>
    </location>
</feature>
<evidence type="ECO:0000256" key="7">
    <source>
        <dbReference type="ARBA" id="ARBA00022679"/>
    </source>
</evidence>
<evidence type="ECO:0000313" key="12">
    <source>
        <dbReference type="Proteomes" id="UP001157733"/>
    </source>
</evidence>
<dbReference type="RefSeq" id="WP_282012181.1">
    <property type="nucleotide sequence ID" value="NZ_OX336137.1"/>
</dbReference>
<dbReference type="EMBL" id="OX336137">
    <property type="protein sequence ID" value="CAI2719345.1"/>
    <property type="molecule type" value="Genomic_DNA"/>
</dbReference>
<dbReference type="Gene3D" id="1.10.1610.10">
    <property type="match status" value="1"/>
</dbReference>